<evidence type="ECO:0000313" key="2">
    <source>
        <dbReference type="EMBL" id="MBB6118112.1"/>
    </source>
</evidence>
<sequence length="146" mass="15469">MVTTVLRVLTRPARKHTRALVTGVALLVVLSFPVTTRSEPDLPVLPSYGVASAPRDASADPGDGSERAGPAGAVRMSVGPPPATCDQRWTLRDMPDAVPVCALRLASWDQPWWPLPDPVPEPVPEQAAAEELPPTRAPPSTARTGI</sequence>
<feature type="compositionally biased region" description="Low complexity" evidence="1">
    <location>
        <begin position="124"/>
        <end position="146"/>
    </location>
</feature>
<dbReference type="Proteomes" id="UP000536604">
    <property type="component" value="Unassembled WGS sequence"/>
</dbReference>
<dbReference type="EMBL" id="JACHJO010000001">
    <property type="protein sequence ID" value="MBB6118112.1"/>
    <property type="molecule type" value="Genomic_DNA"/>
</dbReference>
<proteinExistence type="predicted"/>
<gene>
    <name evidence="2" type="ORF">FHS13_000040</name>
</gene>
<dbReference type="AlphaFoldDB" id="A0A841IJ98"/>
<reference evidence="2 3" key="1">
    <citation type="submission" date="2020-08" db="EMBL/GenBank/DDBJ databases">
        <title>Genomic Encyclopedia of Type Strains, Phase III (KMG-III): the genomes of soil and plant-associated and newly described type strains.</title>
        <authorList>
            <person name="Whitman W."/>
        </authorList>
    </citation>
    <scope>NUCLEOTIDE SEQUENCE [LARGE SCALE GENOMIC DNA]</scope>
    <source>
        <strain evidence="2 3">CECT 8712</strain>
    </source>
</reference>
<feature type="region of interest" description="Disordered" evidence="1">
    <location>
        <begin position="116"/>
        <end position="146"/>
    </location>
</feature>
<dbReference type="RefSeq" id="WP_184285564.1">
    <property type="nucleotide sequence ID" value="NZ_JACHJO010000001.1"/>
</dbReference>
<feature type="region of interest" description="Disordered" evidence="1">
    <location>
        <begin position="43"/>
        <end position="81"/>
    </location>
</feature>
<keyword evidence="3" id="KW-1185">Reference proteome</keyword>
<organism evidence="2 3">
    <name type="scientific">Nocardiopsis algeriensis</name>
    <dbReference type="NCBI Taxonomy" id="1478215"/>
    <lineage>
        <taxon>Bacteria</taxon>
        <taxon>Bacillati</taxon>
        <taxon>Actinomycetota</taxon>
        <taxon>Actinomycetes</taxon>
        <taxon>Streptosporangiales</taxon>
        <taxon>Nocardiopsidaceae</taxon>
        <taxon>Nocardiopsis</taxon>
    </lineage>
</organism>
<name>A0A841IJ98_9ACTN</name>
<comment type="caution">
    <text evidence="2">The sequence shown here is derived from an EMBL/GenBank/DDBJ whole genome shotgun (WGS) entry which is preliminary data.</text>
</comment>
<protein>
    <submittedName>
        <fullName evidence="2">Uncharacterized protein</fullName>
    </submittedName>
</protein>
<evidence type="ECO:0000313" key="3">
    <source>
        <dbReference type="Proteomes" id="UP000536604"/>
    </source>
</evidence>
<accession>A0A841IJ98</accession>
<evidence type="ECO:0000256" key="1">
    <source>
        <dbReference type="SAM" id="MobiDB-lite"/>
    </source>
</evidence>